<dbReference type="InterPro" id="IPR036322">
    <property type="entry name" value="WD40_repeat_dom_sf"/>
</dbReference>
<accession>A0ABR2HTF9</accession>
<proteinExistence type="inferred from homology"/>
<evidence type="ECO:0000313" key="4">
    <source>
        <dbReference type="EMBL" id="KAK8852381.1"/>
    </source>
</evidence>
<feature type="domain" description="RSE1/DDB1/CPSF1 C-terminal" evidence="3">
    <location>
        <begin position="709"/>
        <end position="1002"/>
    </location>
</feature>
<dbReference type="Gene3D" id="2.130.10.10">
    <property type="entry name" value="YVTN repeat-like/Quinoprotein amine dehydrogenase"/>
    <property type="match status" value="1"/>
</dbReference>
<evidence type="ECO:0000256" key="2">
    <source>
        <dbReference type="ARBA" id="ARBA00014577"/>
    </source>
</evidence>
<evidence type="ECO:0000259" key="3">
    <source>
        <dbReference type="Pfam" id="PF03178"/>
    </source>
</evidence>
<organism evidence="4 5">
    <name type="scientific">Tritrichomonas musculus</name>
    <dbReference type="NCBI Taxonomy" id="1915356"/>
    <lineage>
        <taxon>Eukaryota</taxon>
        <taxon>Metamonada</taxon>
        <taxon>Parabasalia</taxon>
        <taxon>Tritrichomonadida</taxon>
        <taxon>Tritrichomonadidae</taxon>
        <taxon>Tritrichomonas</taxon>
    </lineage>
</organism>
<keyword evidence="5" id="KW-1185">Reference proteome</keyword>
<dbReference type="InterPro" id="IPR004871">
    <property type="entry name" value="RSE1/DDB1/CPSF1_C"/>
</dbReference>
<dbReference type="Proteomes" id="UP001470230">
    <property type="component" value="Unassembled WGS sequence"/>
</dbReference>
<comment type="caution">
    <text evidence="4">The sequence shown here is derived from an EMBL/GenBank/DDBJ whole genome shotgun (WGS) entry which is preliminary data.</text>
</comment>
<dbReference type="SUPFAM" id="SSF50998">
    <property type="entry name" value="Quinoprotein alcohol dehydrogenase-like"/>
    <property type="match status" value="1"/>
</dbReference>
<sequence>MLSYTCSPPGSIIYSKYGHFLSSEENHLVIVKPHSVSYYLANQIYESADPDVELPFEATIIGAHMFTLPSRQCSSIALITLDLTLIILSSPFSKEGGQNAEEDEQDIPIERTVCDQIRSTHVIPSRYSPLFASSNNQLYISVYPNSLCVITFSDVNSSVVLEKNEIHFFKFLPRFLYGNSEKQKIFAFDTVDNTIKIIDLGKVPAALEEQSYDSSSLLFTERIPITDENGADIDVDYFIMKNDQFLIFSNTELFILDTKERFPLPNTSGVIGVSNTIPNLLYISFRDGDLVIFDQSSKQFIEIAKLRSFTSIVPIENGDVLLFSRNEQPLIYNVDQKVEKFTFSNQMVNILAQTIVPHSLPGHEQLVLANKDELVSYGEGLPFNTSTITSLNGGRLFMVGDFVLVSTSNQTVVLSRDGGDDISSNSLFETNDTTVGFFEYEVSSVVWHIQCCSKKVVAVNSNSNEVVKFDIEIQHAALSPSSNSIIVASNVLNVLKFDGSTFSVSLKIEMDDEISSICVCFQKFLIVSLWKNLAVFVYDVESGQKLSEFNTSQANSKFVVRSICESHGFVFFGTSRGDLICALLNEESGQLVEVCHSHISTSTVNLSSVIVNGEERVCVCSDNTCLVRVDPDRKAMIVCPTNLGQTRFISQVSANEGDRVAVLGDSSVLLGDFGERRIIRVNRKKLNSTVLKLLSVNSIQNYVVALLKNELVVIDTLPFEIVSTIPLDSNFNYTNFCSFEFGEDVIIAVCGGLKTIDKEKFSENGLILFVKNFNEIVENSTISTKGLPTAVAFVNNALFVASGPTIARYSVSKELQFTLAKEAPGMMLTSELIVNHPTAETVNIAIVDAFKSVAVFDFNLHRIATDFLAKYLVAGCNESENSFLATDSRGGVYLMKVSEDRVNVEARMSLGETVTGILPWRPVNQDILNNCGIFSAVSSRGSIVAFLTRIDQKLFGSMEKLQKAMESYMIQNGELSHSTYRCIYSPAYKESYVGYVDANFLSGILEFEEEDRNKLIADNGIDNFDAIYEFLGLLEELNIQ</sequence>
<dbReference type="InterPro" id="IPR011047">
    <property type="entry name" value="Quinoprotein_ADH-like_sf"/>
</dbReference>
<evidence type="ECO:0000313" key="5">
    <source>
        <dbReference type="Proteomes" id="UP001470230"/>
    </source>
</evidence>
<name>A0ABR2HTF9_9EUKA</name>
<protein>
    <recommendedName>
        <fullName evidence="2">DNA damage-binding protein 1</fullName>
    </recommendedName>
</protein>
<dbReference type="Pfam" id="PF03178">
    <property type="entry name" value="CPSF_A"/>
    <property type="match status" value="1"/>
</dbReference>
<gene>
    <name evidence="4" type="ORF">M9Y10_017355</name>
</gene>
<dbReference type="InterPro" id="IPR015943">
    <property type="entry name" value="WD40/YVTN_repeat-like_dom_sf"/>
</dbReference>
<reference evidence="4 5" key="1">
    <citation type="submission" date="2024-04" db="EMBL/GenBank/DDBJ databases">
        <title>Tritrichomonas musculus Genome.</title>
        <authorList>
            <person name="Alves-Ferreira E."/>
            <person name="Grigg M."/>
            <person name="Lorenzi H."/>
            <person name="Galac M."/>
        </authorList>
    </citation>
    <scope>NUCLEOTIDE SEQUENCE [LARGE SCALE GENOMIC DNA]</scope>
    <source>
        <strain evidence="4 5">EAF2021</strain>
    </source>
</reference>
<evidence type="ECO:0000256" key="1">
    <source>
        <dbReference type="ARBA" id="ARBA00007453"/>
    </source>
</evidence>
<dbReference type="EMBL" id="JAPFFF010000023">
    <property type="protein sequence ID" value="KAK8852381.1"/>
    <property type="molecule type" value="Genomic_DNA"/>
</dbReference>
<comment type="similarity">
    <text evidence="1">Belongs to the DDB1 family.</text>
</comment>
<dbReference type="SUPFAM" id="SSF50978">
    <property type="entry name" value="WD40 repeat-like"/>
    <property type="match status" value="1"/>
</dbReference>
<dbReference type="Gene3D" id="1.10.150.910">
    <property type="match status" value="1"/>
</dbReference>